<evidence type="ECO:0000313" key="2">
    <source>
        <dbReference type="EMBL" id="WOH15231.1"/>
    </source>
</evidence>
<protein>
    <submittedName>
        <fullName evidence="2">Uncharacterized protein</fullName>
    </submittedName>
</protein>
<feature type="region of interest" description="Disordered" evidence="1">
    <location>
        <begin position="166"/>
        <end position="218"/>
    </location>
</feature>
<gene>
    <name evidence="2" type="ORF">DCAR_0934768</name>
</gene>
<evidence type="ECO:0000313" key="3">
    <source>
        <dbReference type="Proteomes" id="UP000077755"/>
    </source>
</evidence>
<reference evidence="2" key="1">
    <citation type="journal article" date="2016" name="Nat. Genet.">
        <title>A high-quality carrot genome assembly provides new insights into carotenoid accumulation and asterid genome evolution.</title>
        <authorList>
            <person name="Iorizzo M."/>
            <person name="Ellison S."/>
            <person name="Senalik D."/>
            <person name="Zeng P."/>
            <person name="Satapoomin P."/>
            <person name="Huang J."/>
            <person name="Bowman M."/>
            <person name="Iovene M."/>
            <person name="Sanseverino W."/>
            <person name="Cavagnaro P."/>
            <person name="Yildiz M."/>
            <person name="Macko-Podgorni A."/>
            <person name="Moranska E."/>
            <person name="Grzebelus E."/>
            <person name="Grzebelus D."/>
            <person name="Ashrafi H."/>
            <person name="Zheng Z."/>
            <person name="Cheng S."/>
            <person name="Spooner D."/>
            <person name="Van Deynze A."/>
            <person name="Simon P."/>
        </authorList>
    </citation>
    <scope>NUCLEOTIDE SEQUENCE</scope>
    <source>
        <tissue evidence="2">Leaf</tissue>
    </source>
</reference>
<feature type="region of interest" description="Disordered" evidence="1">
    <location>
        <begin position="279"/>
        <end position="298"/>
    </location>
</feature>
<dbReference type="OMA" id="WKPNYFK"/>
<dbReference type="EMBL" id="CP093351">
    <property type="protein sequence ID" value="WOH15231.1"/>
    <property type="molecule type" value="Genomic_DNA"/>
</dbReference>
<reference evidence="2" key="2">
    <citation type="submission" date="2022-03" db="EMBL/GenBank/DDBJ databases">
        <title>Draft title - Genomic analysis of global carrot germplasm unveils the trajectory of domestication and the origin of high carotenoid orange carrot.</title>
        <authorList>
            <person name="Iorizzo M."/>
            <person name="Ellison S."/>
            <person name="Senalik D."/>
            <person name="Macko-Podgorni A."/>
            <person name="Grzebelus D."/>
            <person name="Bostan H."/>
            <person name="Rolling W."/>
            <person name="Curaba J."/>
            <person name="Simon P."/>
        </authorList>
    </citation>
    <scope>NUCLEOTIDE SEQUENCE</scope>
    <source>
        <tissue evidence="2">Leaf</tissue>
    </source>
</reference>
<feature type="compositionally biased region" description="Polar residues" evidence="1">
    <location>
        <begin position="179"/>
        <end position="189"/>
    </location>
</feature>
<keyword evidence="3" id="KW-1185">Reference proteome</keyword>
<sequence length="380" mass="42855">MHQIQPQVLYGSSYGTEPSSPNDSALDTMQYYSAPSSPIRRIGSALFGYESDMQDAEEEDTNSNLFEFAKFQGFCNDAEFEYEQVKDEPIKRVDSLPTMAFADELFFNGQVKPLKLPPRLQNRSATTCPSPTMSPTSVINISFTRKNIWNDDFDPFMVALDKVREDNRGRKSVHRRSQSHSPFSSTSCQWPVDTSHLSKDRHQQPEKVGPLEHGLAKPKGSAYARWARHGSMEDKKLTLLLDTSPKAPSKLKGLSFRKKVRPVKIDHEEIIKPALKECKNNEESKENSSGDRNKMEKVKGILKRYASLRKDKSEKKAPDQDATVSKPGHLKNLSFKFRKNKHGTSQQKVVSKESKMGIIVPFKPTKLTLCLGYGAASPRA</sequence>
<dbReference type="Proteomes" id="UP000077755">
    <property type="component" value="Chromosome 9"/>
</dbReference>
<feature type="compositionally biased region" description="Basic and acidic residues" evidence="1">
    <location>
        <begin position="196"/>
        <end position="205"/>
    </location>
</feature>
<dbReference type="AlphaFoldDB" id="A0A175YFW1"/>
<accession>A0A175YFW1</accession>
<proteinExistence type="predicted"/>
<feature type="compositionally biased region" description="Basic and acidic residues" evidence="1">
    <location>
        <begin position="308"/>
        <end position="319"/>
    </location>
</feature>
<dbReference type="Gramene" id="KZM82415">
    <property type="protein sequence ID" value="KZM82415"/>
    <property type="gene ID" value="DCAR_029984"/>
</dbReference>
<dbReference type="PANTHER" id="PTHR33095">
    <property type="entry name" value="OS07G0619500 PROTEIN"/>
    <property type="match status" value="1"/>
</dbReference>
<organism evidence="2 3">
    <name type="scientific">Daucus carota subsp. sativus</name>
    <name type="common">Carrot</name>
    <dbReference type="NCBI Taxonomy" id="79200"/>
    <lineage>
        <taxon>Eukaryota</taxon>
        <taxon>Viridiplantae</taxon>
        <taxon>Streptophyta</taxon>
        <taxon>Embryophyta</taxon>
        <taxon>Tracheophyta</taxon>
        <taxon>Spermatophyta</taxon>
        <taxon>Magnoliopsida</taxon>
        <taxon>eudicotyledons</taxon>
        <taxon>Gunneridae</taxon>
        <taxon>Pentapetalae</taxon>
        <taxon>asterids</taxon>
        <taxon>campanulids</taxon>
        <taxon>Apiales</taxon>
        <taxon>Apiaceae</taxon>
        <taxon>Apioideae</taxon>
        <taxon>Scandiceae</taxon>
        <taxon>Daucinae</taxon>
        <taxon>Daucus</taxon>
        <taxon>Daucus sect. Daucus</taxon>
    </lineage>
</organism>
<name>A0A175YFW1_DAUCS</name>
<evidence type="ECO:0000256" key="1">
    <source>
        <dbReference type="SAM" id="MobiDB-lite"/>
    </source>
</evidence>
<dbReference type="PANTHER" id="PTHR33095:SF47">
    <property type="entry name" value="AR781"/>
    <property type="match status" value="1"/>
</dbReference>
<feature type="region of interest" description="Disordered" evidence="1">
    <location>
        <begin position="307"/>
        <end position="330"/>
    </location>
</feature>